<name>A0A2J7QDF9_9NEOP</name>
<accession>A0A2J7QDF9</accession>
<organism evidence="1 2">
    <name type="scientific">Cryptotermes secundus</name>
    <dbReference type="NCBI Taxonomy" id="105785"/>
    <lineage>
        <taxon>Eukaryota</taxon>
        <taxon>Metazoa</taxon>
        <taxon>Ecdysozoa</taxon>
        <taxon>Arthropoda</taxon>
        <taxon>Hexapoda</taxon>
        <taxon>Insecta</taxon>
        <taxon>Pterygota</taxon>
        <taxon>Neoptera</taxon>
        <taxon>Polyneoptera</taxon>
        <taxon>Dictyoptera</taxon>
        <taxon>Blattodea</taxon>
        <taxon>Blattoidea</taxon>
        <taxon>Termitoidae</taxon>
        <taxon>Kalotermitidae</taxon>
        <taxon>Cryptotermitinae</taxon>
        <taxon>Cryptotermes</taxon>
    </lineage>
</organism>
<reference evidence="1 2" key="1">
    <citation type="submission" date="2017-12" db="EMBL/GenBank/DDBJ databases">
        <title>Hemimetabolous genomes reveal molecular basis of termite eusociality.</title>
        <authorList>
            <person name="Harrison M.C."/>
            <person name="Jongepier E."/>
            <person name="Robertson H.M."/>
            <person name="Arning N."/>
            <person name="Bitard-Feildel T."/>
            <person name="Chao H."/>
            <person name="Childers C.P."/>
            <person name="Dinh H."/>
            <person name="Doddapaneni H."/>
            <person name="Dugan S."/>
            <person name="Gowin J."/>
            <person name="Greiner C."/>
            <person name="Han Y."/>
            <person name="Hu H."/>
            <person name="Hughes D.S.T."/>
            <person name="Huylmans A.-K."/>
            <person name="Kemena C."/>
            <person name="Kremer L.P.M."/>
            <person name="Lee S.L."/>
            <person name="Lopez-Ezquerra A."/>
            <person name="Mallet L."/>
            <person name="Monroy-Kuhn J.M."/>
            <person name="Moser A."/>
            <person name="Murali S.C."/>
            <person name="Muzny D.M."/>
            <person name="Otani S."/>
            <person name="Piulachs M.-D."/>
            <person name="Poelchau M."/>
            <person name="Qu J."/>
            <person name="Schaub F."/>
            <person name="Wada-Katsumata A."/>
            <person name="Worley K.C."/>
            <person name="Xie Q."/>
            <person name="Ylla G."/>
            <person name="Poulsen M."/>
            <person name="Gibbs R.A."/>
            <person name="Schal C."/>
            <person name="Richards S."/>
            <person name="Belles X."/>
            <person name="Korb J."/>
            <person name="Bornberg-Bauer E."/>
        </authorList>
    </citation>
    <scope>NUCLEOTIDE SEQUENCE [LARGE SCALE GENOMIC DNA]</scope>
    <source>
        <tissue evidence="1">Whole body</tissue>
    </source>
</reference>
<protein>
    <submittedName>
        <fullName evidence="1">Uncharacterized protein</fullName>
    </submittedName>
</protein>
<evidence type="ECO:0000313" key="2">
    <source>
        <dbReference type="Proteomes" id="UP000235965"/>
    </source>
</evidence>
<comment type="caution">
    <text evidence="1">The sequence shown here is derived from an EMBL/GenBank/DDBJ whole genome shotgun (WGS) entry which is preliminary data.</text>
</comment>
<evidence type="ECO:0000313" key="1">
    <source>
        <dbReference type="EMBL" id="PNF26606.1"/>
    </source>
</evidence>
<dbReference type="Proteomes" id="UP000235965">
    <property type="component" value="Unassembled WGS sequence"/>
</dbReference>
<gene>
    <name evidence="1" type="ORF">B7P43_G11357</name>
</gene>
<sequence length="50" mass="5873">MKREAACYSVVSVNFYQTTWCYIPEESTLQNTSMCCEEKTNHISVMDITW</sequence>
<dbReference type="InParanoid" id="A0A2J7QDF9"/>
<keyword evidence="2" id="KW-1185">Reference proteome</keyword>
<dbReference type="EMBL" id="NEVH01015824">
    <property type="protein sequence ID" value="PNF26606.1"/>
    <property type="molecule type" value="Genomic_DNA"/>
</dbReference>
<dbReference type="AlphaFoldDB" id="A0A2J7QDF9"/>
<proteinExistence type="predicted"/>